<feature type="region of interest" description="Disordered" evidence="1">
    <location>
        <begin position="46"/>
        <end position="65"/>
    </location>
</feature>
<dbReference type="Proteomes" id="UP000632138">
    <property type="component" value="Unassembled WGS sequence"/>
</dbReference>
<evidence type="ECO:0000256" key="1">
    <source>
        <dbReference type="SAM" id="MobiDB-lite"/>
    </source>
</evidence>
<name>A0ABS2A2F3_9ACTN</name>
<evidence type="ECO:0000313" key="2">
    <source>
        <dbReference type="EMBL" id="MBM2614013.1"/>
    </source>
</evidence>
<reference evidence="2 3" key="1">
    <citation type="submission" date="2021-01" db="EMBL/GenBank/DDBJ databases">
        <title>Actinoplanes sp. nov. LDG1-06 isolated from lichen.</title>
        <authorList>
            <person name="Saeng-In P."/>
            <person name="Phongsopitanun W."/>
            <person name="Kanchanasin P."/>
            <person name="Yuki M."/>
            <person name="Kudo T."/>
            <person name="Ohkuma M."/>
            <person name="Tanasupawat S."/>
        </authorList>
    </citation>
    <scope>NUCLEOTIDE SEQUENCE [LARGE SCALE GENOMIC DNA]</scope>
    <source>
        <strain evidence="2 3">LDG1-06</strain>
    </source>
</reference>
<keyword evidence="3" id="KW-1185">Reference proteome</keyword>
<organism evidence="2 3">
    <name type="scientific">Paractinoplanes ovalisporus</name>
    <dbReference type="NCBI Taxonomy" id="2810368"/>
    <lineage>
        <taxon>Bacteria</taxon>
        <taxon>Bacillati</taxon>
        <taxon>Actinomycetota</taxon>
        <taxon>Actinomycetes</taxon>
        <taxon>Micromonosporales</taxon>
        <taxon>Micromonosporaceae</taxon>
        <taxon>Paractinoplanes</taxon>
    </lineage>
</organism>
<accession>A0ABS2A2F3</accession>
<evidence type="ECO:0000313" key="3">
    <source>
        <dbReference type="Proteomes" id="UP000632138"/>
    </source>
</evidence>
<dbReference type="RefSeq" id="WP_203373940.1">
    <property type="nucleotide sequence ID" value="NZ_JAENHP010000001.1"/>
</dbReference>
<comment type="caution">
    <text evidence="2">The sequence shown here is derived from an EMBL/GenBank/DDBJ whole genome shotgun (WGS) entry which is preliminary data.</text>
</comment>
<dbReference type="EMBL" id="JAENHP010000001">
    <property type="protein sequence ID" value="MBM2614013.1"/>
    <property type="molecule type" value="Genomic_DNA"/>
</dbReference>
<proteinExistence type="predicted"/>
<gene>
    <name evidence="2" type="ORF">JIG36_00395</name>
</gene>
<protein>
    <submittedName>
        <fullName evidence="2">Uncharacterized protein</fullName>
    </submittedName>
</protein>
<sequence length="65" mass="6796">MLVGPGIAVFLAGLGIVQYSIFSTADFYLVGFAMSVAGGSIAARGIPGLPRWSPTRQAREKRPGD</sequence>